<protein>
    <submittedName>
        <fullName evidence="3">Uncharacterized protein</fullName>
    </submittedName>
</protein>
<feature type="transmembrane region" description="Helical" evidence="2">
    <location>
        <begin position="96"/>
        <end position="115"/>
    </location>
</feature>
<dbReference type="AlphaFoldDB" id="A0A251XUI2"/>
<feature type="compositionally biased region" description="Low complexity" evidence="1">
    <location>
        <begin position="413"/>
        <end position="434"/>
    </location>
</feature>
<evidence type="ECO:0000256" key="2">
    <source>
        <dbReference type="SAM" id="Phobius"/>
    </source>
</evidence>
<keyword evidence="2" id="KW-0472">Membrane</keyword>
<feature type="transmembrane region" description="Helical" evidence="2">
    <location>
        <begin position="190"/>
        <end position="208"/>
    </location>
</feature>
<accession>A0A251XUI2</accession>
<feature type="transmembrane region" description="Helical" evidence="2">
    <location>
        <begin position="121"/>
        <end position="140"/>
    </location>
</feature>
<feature type="compositionally biased region" description="Low complexity" evidence="1">
    <location>
        <begin position="473"/>
        <end position="490"/>
    </location>
</feature>
<feature type="transmembrane region" description="Helical" evidence="2">
    <location>
        <begin position="6"/>
        <end position="24"/>
    </location>
</feature>
<feature type="transmembrane region" description="Helical" evidence="2">
    <location>
        <begin position="364"/>
        <end position="380"/>
    </location>
</feature>
<feature type="transmembrane region" description="Helical" evidence="2">
    <location>
        <begin position="301"/>
        <end position="318"/>
    </location>
</feature>
<name>A0A251XUI2_9MICO</name>
<feature type="compositionally biased region" description="Low complexity" evidence="1">
    <location>
        <begin position="442"/>
        <end position="465"/>
    </location>
</feature>
<feature type="transmembrane region" description="Helical" evidence="2">
    <location>
        <begin position="152"/>
        <end position="170"/>
    </location>
</feature>
<gene>
    <name evidence="3" type="ORF">CMsap09_07670</name>
</gene>
<dbReference type="EMBL" id="MDHJ01000001">
    <property type="protein sequence ID" value="OUE08808.1"/>
    <property type="molecule type" value="Genomic_DNA"/>
</dbReference>
<reference evidence="3 4" key="1">
    <citation type="submission" date="2016-08" db="EMBL/GenBank/DDBJ databases">
        <title>Genome sequence of Clavibacter michiganensis spp. strain CASJ009.</title>
        <authorList>
            <person name="Thapa S.P."/>
            <person name="Coaker G."/>
        </authorList>
    </citation>
    <scope>NUCLEOTIDE SEQUENCE [LARGE SCALE GENOMIC DNA]</scope>
    <source>
        <strain evidence="3">CASJ009</strain>
    </source>
</reference>
<feature type="transmembrane region" description="Helical" evidence="2">
    <location>
        <begin position="269"/>
        <end position="289"/>
    </location>
</feature>
<feature type="transmembrane region" description="Helical" evidence="2">
    <location>
        <begin position="56"/>
        <end position="75"/>
    </location>
</feature>
<evidence type="ECO:0000313" key="4">
    <source>
        <dbReference type="Proteomes" id="UP000195106"/>
    </source>
</evidence>
<sequence>MWIPLVVLAVASLVLSTAADGLLLSRSARRIWAWTALGLGIAALWSRLLATDVRLVEAYVLPIAGTLLAVAALLHRAALRVDRPEADAHGPRVRRGVTSLVLAGILTAALPLAPAGRADDVFRPLIATAVLAALALSAAAGLGRVPSAVRPLLRATVVGGGLGLLALGATRAIRLAAAPVERTWAVDAQLVVTCALLVATGALVLRAARDAVDSLIAGAAIAVVPALTALVMVLSVRPEQGVTRPLAAAVLLVSGAGALLAIRTAHRRVLDVVTAVAHIAAVVVALASWRSASPAADTGAVAVPVVTAVLIAAVGAAARLGARTAEAGGSRRVQRPAGYAADAAVGVLVLVAVAATAVVDAPGLPLALLLAASAVLITSLDPRSAGRRRLGWGALVLGSAALWVALAAGTSDRSSRTSSRRPGSCCSSPPLSSGARCHPSVPARMGRAAPGAARRCYSPPSSWRPCRPRWRPGRAGPCAASSSAAAPEPA</sequence>
<evidence type="ECO:0000256" key="1">
    <source>
        <dbReference type="SAM" id="MobiDB-lite"/>
    </source>
</evidence>
<proteinExistence type="predicted"/>
<feature type="transmembrane region" description="Helical" evidence="2">
    <location>
        <begin position="31"/>
        <end position="50"/>
    </location>
</feature>
<dbReference type="Proteomes" id="UP000195106">
    <property type="component" value="Unassembled WGS sequence"/>
</dbReference>
<feature type="transmembrane region" description="Helical" evidence="2">
    <location>
        <begin position="339"/>
        <end position="358"/>
    </location>
</feature>
<feature type="region of interest" description="Disordered" evidence="1">
    <location>
        <begin position="413"/>
        <end position="490"/>
    </location>
</feature>
<feature type="transmembrane region" description="Helical" evidence="2">
    <location>
        <begin position="242"/>
        <end position="262"/>
    </location>
</feature>
<keyword evidence="2" id="KW-0812">Transmembrane</keyword>
<keyword evidence="2" id="KW-1133">Transmembrane helix</keyword>
<feature type="transmembrane region" description="Helical" evidence="2">
    <location>
        <begin position="392"/>
        <end position="411"/>
    </location>
</feature>
<feature type="transmembrane region" description="Helical" evidence="2">
    <location>
        <begin position="215"/>
        <end position="236"/>
    </location>
</feature>
<comment type="caution">
    <text evidence="3">The sequence shown here is derived from an EMBL/GenBank/DDBJ whole genome shotgun (WGS) entry which is preliminary data.</text>
</comment>
<evidence type="ECO:0000313" key="3">
    <source>
        <dbReference type="EMBL" id="OUE08808.1"/>
    </source>
</evidence>
<organism evidence="3 4">
    <name type="scientific">Clavibacter michiganensis</name>
    <dbReference type="NCBI Taxonomy" id="28447"/>
    <lineage>
        <taxon>Bacteria</taxon>
        <taxon>Bacillati</taxon>
        <taxon>Actinomycetota</taxon>
        <taxon>Actinomycetes</taxon>
        <taxon>Micrococcales</taxon>
        <taxon>Microbacteriaceae</taxon>
        <taxon>Clavibacter</taxon>
    </lineage>
</organism>